<keyword evidence="2" id="KW-1185">Reference proteome</keyword>
<reference evidence="1 2" key="1">
    <citation type="submission" date="2024-02" db="EMBL/GenBank/DDBJ databases">
        <authorList>
            <person name="Daric V."/>
            <person name="Darras S."/>
        </authorList>
    </citation>
    <scope>NUCLEOTIDE SEQUENCE [LARGE SCALE GENOMIC DNA]</scope>
</reference>
<dbReference type="EMBL" id="CAWYQH010000119">
    <property type="protein sequence ID" value="CAK8690950.1"/>
    <property type="molecule type" value="Genomic_DNA"/>
</dbReference>
<proteinExistence type="predicted"/>
<name>A0ABP0GGQ5_CLALP</name>
<protein>
    <submittedName>
        <fullName evidence="1">Uncharacterized protein</fullName>
    </submittedName>
</protein>
<evidence type="ECO:0000313" key="2">
    <source>
        <dbReference type="Proteomes" id="UP001642483"/>
    </source>
</evidence>
<comment type="caution">
    <text evidence="1">The sequence shown here is derived from an EMBL/GenBank/DDBJ whole genome shotgun (WGS) entry which is preliminary data.</text>
</comment>
<accession>A0ABP0GGQ5</accession>
<dbReference type="Proteomes" id="UP001642483">
    <property type="component" value="Unassembled WGS sequence"/>
</dbReference>
<evidence type="ECO:0000313" key="1">
    <source>
        <dbReference type="EMBL" id="CAK8690950.1"/>
    </source>
</evidence>
<gene>
    <name evidence="1" type="ORF">CVLEPA_LOCUS23494</name>
</gene>
<organism evidence="1 2">
    <name type="scientific">Clavelina lepadiformis</name>
    <name type="common">Light-bulb sea squirt</name>
    <name type="synonym">Ascidia lepadiformis</name>
    <dbReference type="NCBI Taxonomy" id="159417"/>
    <lineage>
        <taxon>Eukaryota</taxon>
        <taxon>Metazoa</taxon>
        <taxon>Chordata</taxon>
        <taxon>Tunicata</taxon>
        <taxon>Ascidiacea</taxon>
        <taxon>Aplousobranchia</taxon>
        <taxon>Clavelinidae</taxon>
        <taxon>Clavelina</taxon>
    </lineage>
</organism>
<sequence length="68" mass="7693">MANFLNPWKSGNFSCGYEELMVLDSVVWIVQGTDLACFEKVVCLETDFEIAIELESLTDSEKLLQSEI</sequence>